<reference evidence="2" key="2">
    <citation type="submission" date="2025-08" db="UniProtKB">
        <authorList>
            <consortium name="RefSeq"/>
        </authorList>
    </citation>
    <scope>IDENTIFICATION</scope>
    <source>
        <tissue evidence="2">Leaf</tissue>
    </source>
</reference>
<organism evidence="1 2">
    <name type="scientific">Nicotiana tabacum</name>
    <name type="common">Common tobacco</name>
    <dbReference type="NCBI Taxonomy" id="4097"/>
    <lineage>
        <taxon>Eukaryota</taxon>
        <taxon>Viridiplantae</taxon>
        <taxon>Streptophyta</taxon>
        <taxon>Embryophyta</taxon>
        <taxon>Tracheophyta</taxon>
        <taxon>Spermatophyta</taxon>
        <taxon>Magnoliopsida</taxon>
        <taxon>eudicotyledons</taxon>
        <taxon>Gunneridae</taxon>
        <taxon>Pentapetalae</taxon>
        <taxon>asterids</taxon>
        <taxon>lamiids</taxon>
        <taxon>Solanales</taxon>
        <taxon>Solanaceae</taxon>
        <taxon>Nicotianoideae</taxon>
        <taxon>Nicotianeae</taxon>
        <taxon>Nicotiana</taxon>
    </lineage>
</organism>
<evidence type="ECO:0000313" key="1">
    <source>
        <dbReference type="Proteomes" id="UP000790787"/>
    </source>
</evidence>
<dbReference type="Proteomes" id="UP000790787">
    <property type="component" value="Chromosome 18"/>
</dbReference>
<keyword evidence="1" id="KW-1185">Reference proteome</keyword>
<name>A0AC58T591_TOBAC</name>
<accession>A0AC58T591</accession>
<gene>
    <name evidence="2" type="primary">LOC142172633</name>
</gene>
<reference evidence="1" key="1">
    <citation type="journal article" date="2014" name="Nat. Commun.">
        <title>The tobacco genome sequence and its comparison with those of tomato and potato.</title>
        <authorList>
            <person name="Sierro N."/>
            <person name="Battey J.N."/>
            <person name="Ouadi S."/>
            <person name="Bakaher N."/>
            <person name="Bovet L."/>
            <person name="Willig A."/>
            <person name="Goepfert S."/>
            <person name="Peitsch M.C."/>
            <person name="Ivanov N.V."/>
        </authorList>
    </citation>
    <scope>NUCLEOTIDE SEQUENCE [LARGE SCALE GENOMIC DNA]</scope>
</reference>
<proteinExistence type="predicted"/>
<sequence length="193" mass="22518">MGDKHHRTAATGSRKEAGPYQKTGESEVVDFLWENIICRFGILKEIACDNGPQLIDAKVTKFLEDLKIKRITSSPYHLSANGQVESMNKIEHRRNSFFLVYSVEALILVEVREPTLRYFQENDESNNEAMLINLELLEERRDLTHVRMEAQKQRMERYYNQRENLHYFKVGDLVLRKVTQNTRELNAGKLGTT</sequence>
<dbReference type="RefSeq" id="XP_075092399.1">
    <property type="nucleotide sequence ID" value="XM_075236298.1"/>
</dbReference>
<protein>
    <submittedName>
        <fullName evidence="2">Uncharacterized protein LOC142172633</fullName>
    </submittedName>
</protein>
<evidence type="ECO:0000313" key="2">
    <source>
        <dbReference type="RefSeq" id="XP_075092399.1"/>
    </source>
</evidence>